<dbReference type="Proteomes" id="UP000297258">
    <property type="component" value="Unassembled WGS sequence"/>
</dbReference>
<name>A0A4Y9T2H4_9BURK</name>
<dbReference type="RefSeq" id="WP_135189806.1">
    <property type="nucleotide sequence ID" value="NZ_SPUM01000067.1"/>
</dbReference>
<evidence type="ECO:0000313" key="1">
    <source>
        <dbReference type="EMBL" id="TFW32102.1"/>
    </source>
</evidence>
<proteinExistence type="predicted"/>
<dbReference type="AlphaFoldDB" id="A0A4Y9T2H4"/>
<gene>
    <name evidence="1" type="ORF">E4O92_10945</name>
</gene>
<organism evidence="1 2">
    <name type="scientific">Massilia horti</name>
    <dbReference type="NCBI Taxonomy" id="2562153"/>
    <lineage>
        <taxon>Bacteria</taxon>
        <taxon>Pseudomonadati</taxon>
        <taxon>Pseudomonadota</taxon>
        <taxon>Betaproteobacteria</taxon>
        <taxon>Burkholderiales</taxon>
        <taxon>Oxalobacteraceae</taxon>
        <taxon>Telluria group</taxon>
        <taxon>Massilia</taxon>
    </lineage>
</organism>
<comment type="caution">
    <text evidence="1">The sequence shown here is derived from an EMBL/GenBank/DDBJ whole genome shotgun (WGS) entry which is preliminary data.</text>
</comment>
<dbReference type="EMBL" id="SPUM01000067">
    <property type="protein sequence ID" value="TFW32102.1"/>
    <property type="molecule type" value="Genomic_DNA"/>
</dbReference>
<keyword evidence="2" id="KW-1185">Reference proteome</keyword>
<protein>
    <submittedName>
        <fullName evidence="1">Uncharacterized protein</fullName>
    </submittedName>
</protein>
<evidence type="ECO:0000313" key="2">
    <source>
        <dbReference type="Proteomes" id="UP000297258"/>
    </source>
</evidence>
<accession>A0A4Y9T2H4</accession>
<sequence>MESKFDLYSATQTLILELESRGDAKNAEVLKDAFEAGSTGSEICMALRFHISALIRHRGLTATENVTVRKILHELQKIL</sequence>
<reference evidence="1 2" key="1">
    <citation type="submission" date="2019-03" db="EMBL/GenBank/DDBJ databases">
        <title>Draft genome of Massilia hortus sp. nov., a novel bacterial species of the Oxalobacteraceae family.</title>
        <authorList>
            <person name="Peta V."/>
            <person name="Raths R."/>
            <person name="Bucking H."/>
        </authorList>
    </citation>
    <scope>NUCLEOTIDE SEQUENCE [LARGE SCALE GENOMIC DNA]</scope>
    <source>
        <strain evidence="1 2">ONC3</strain>
    </source>
</reference>